<evidence type="ECO:0000256" key="1">
    <source>
        <dbReference type="SAM" id="MobiDB-lite"/>
    </source>
</evidence>
<feature type="region of interest" description="Disordered" evidence="1">
    <location>
        <begin position="212"/>
        <end position="231"/>
    </location>
</feature>
<feature type="region of interest" description="Disordered" evidence="1">
    <location>
        <begin position="155"/>
        <end position="194"/>
    </location>
</feature>
<dbReference type="Proteomes" id="UP000298327">
    <property type="component" value="Unassembled WGS sequence"/>
</dbReference>
<keyword evidence="3" id="KW-1185">Reference proteome</keyword>
<dbReference type="EMBL" id="SEOQ01000288">
    <property type="protein sequence ID" value="TFY65991.1"/>
    <property type="molecule type" value="Genomic_DNA"/>
</dbReference>
<accession>A0A4Y9YWM5</accession>
<evidence type="ECO:0000313" key="2">
    <source>
        <dbReference type="EMBL" id="TFY65991.1"/>
    </source>
</evidence>
<feature type="compositionally biased region" description="Low complexity" evidence="1">
    <location>
        <begin position="216"/>
        <end position="231"/>
    </location>
</feature>
<dbReference type="AlphaFoldDB" id="A0A4Y9YWM5"/>
<comment type="caution">
    <text evidence="2">The sequence shown here is derived from an EMBL/GenBank/DDBJ whole genome shotgun (WGS) entry which is preliminary data.</text>
</comment>
<evidence type="ECO:0000313" key="3">
    <source>
        <dbReference type="Proteomes" id="UP000298327"/>
    </source>
</evidence>
<dbReference type="OrthoDB" id="3265117at2759"/>
<reference evidence="2 3" key="1">
    <citation type="submission" date="2019-02" db="EMBL/GenBank/DDBJ databases">
        <title>Genome sequencing of the rare red list fungi Dentipellis fragilis.</title>
        <authorList>
            <person name="Buettner E."/>
            <person name="Kellner H."/>
        </authorList>
    </citation>
    <scope>NUCLEOTIDE SEQUENCE [LARGE SCALE GENOMIC DNA]</scope>
    <source>
        <strain evidence="2 3">DSM 105465</strain>
    </source>
</reference>
<gene>
    <name evidence="2" type="ORF">EVG20_g5095</name>
</gene>
<name>A0A4Y9YWM5_9AGAM</name>
<organism evidence="2 3">
    <name type="scientific">Dentipellis fragilis</name>
    <dbReference type="NCBI Taxonomy" id="205917"/>
    <lineage>
        <taxon>Eukaryota</taxon>
        <taxon>Fungi</taxon>
        <taxon>Dikarya</taxon>
        <taxon>Basidiomycota</taxon>
        <taxon>Agaricomycotina</taxon>
        <taxon>Agaricomycetes</taxon>
        <taxon>Russulales</taxon>
        <taxon>Hericiaceae</taxon>
        <taxon>Dentipellis</taxon>
    </lineage>
</organism>
<sequence length="275" mass="30861">MSLSAGRHRDDHRRPASGTDHPRDVRGFRGEDAHRGCRVFHLQTDIRRRSPFTITRPQGWDTGSAAGRHCNMALTRLGPDLTACGCDDIKPEALLESSLSFFPPLLSFARSHRPPFATLSRVFSRFLALSLYRPRKMRTLEPSLPSIASVLAFSQSQPELRSPSRRPPPRRLRRKASHPTGTHTPRCPPQLDSDHLMPDIFEDDEFEIVKSSDEGSSASSTACSARPSRSPAKARAKAKAVCSHILDLVDAVRWRLRCARPVRRAEDMIHFDLCN</sequence>
<feature type="region of interest" description="Disordered" evidence="1">
    <location>
        <begin position="1"/>
        <end position="29"/>
    </location>
</feature>
<proteinExistence type="predicted"/>
<feature type="compositionally biased region" description="Basic and acidic residues" evidence="1">
    <location>
        <begin position="7"/>
        <end position="29"/>
    </location>
</feature>
<feature type="compositionally biased region" description="Basic residues" evidence="1">
    <location>
        <begin position="163"/>
        <end position="177"/>
    </location>
</feature>
<protein>
    <submittedName>
        <fullName evidence="2">Uncharacterized protein</fullName>
    </submittedName>
</protein>